<organism evidence="3 4">
    <name type="scientific">Chondrus crispus</name>
    <name type="common">Carrageen Irish moss</name>
    <name type="synonym">Polymorpha crispa</name>
    <dbReference type="NCBI Taxonomy" id="2769"/>
    <lineage>
        <taxon>Eukaryota</taxon>
        <taxon>Rhodophyta</taxon>
        <taxon>Florideophyceae</taxon>
        <taxon>Rhodymeniophycidae</taxon>
        <taxon>Gigartinales</taxon>
        <taxon>Gigartinaceae</taxon>
        <taxon>Chondrus</taxon>
    </lineage>
</organism>
<reference evidence="4" key="1">
    <citation type="journal article" date="2013" name="Proc. Natl. Acad. Sci. U.S.A.">
        <title>Genome structure and metabolic features in the red seaweed Chondrus crispus shed light on evolution of the Archaeplastida.</title>
        <authorList>
            <person name="Collen J."/>
            <person name="Porcel B."/>
            <person name="Carre W."/>
            <person name="Ball S.G."/>
            <person name="Chaparro C."/>
            <person name="Tonon T."/>
            <person name="Barbeyron T."/>
            <person name="Michel G."/>
            <person name="Noel B."/>
            <person name="Valentin K."/>
            <person name="Elias M."/>
            <person name="Artiguenave F."/>
            <person name="Arun A."/>
            <person name="Aury J.M."/>
            <person name="Barbosa-Neto J.F."/>
            <person name="Bothwell J.H."/>
            <person name="Bouget F.Y."/>
            <person name="Brillet L."/>
            <person name="Cabello-Hurtado F."/>
            <person name="Capella-Gutierrez S."/>
            <person name="Charrier B."/>
            <person name="Cladiere L."/>
            <person name="Cock J.M."/>
            <person name="Coelho S.M."/>
            <person name="Colleoni C."/>
            <person name="Czjzek M."/>
            <person name="Da Silva C."/>
            <person name="Delage L."/>
            <person name="Denoeud F."/>
            <person name="Deschamps P."/>
            <person name="Dittami S.M."/>
            <person name="Gabaldon T."/>
            <person name="Gachon C.M."/>
            <person name="Groisillier A."/>
            <person name="Herve C."/>
            <person name="Jabbari K."/>
            <person name="Katinka M."/>
            <person name="Kloareg B."/>
            <person name="Kowalczyk N."/>
            <person name="Labadie K."/>
            <person name="Leblanc C."/>
            <person name="Lopez P.J."/>
            <person name="McLachlan D.H."/>
            <person name="Meslet-Cladiere L."/>
            <person name="Moustafa A."/>
            <person name="Nehr Z."/>
            <person name="Nyvall Collen P."/>
            <person name="Panaud O."/>
            <person name="Partensky F."/>
            <person name="Poulain J."/>
            <person name="Rensing S.A."/>
            <person name="Rousvoal S."/>
            <person name="Samson G."/>
            <person name="Symeonidi A."/>
            <person name="Weissenbach J."/>
            <person name="Zambounis A."/>
            <person name="Wincker P."/>
            <person name="Boyen C."/>
        </authorList>
    </citation>
    <scope>NUCLEOTIDE SEQUENCE [LARGE SCALE GENOMIC DNA]</scope>
    <source>
        <strain evidence="4">cv. Stackhouse</strain>
    </source>
</reference>
<evidence type="ECO:0000256" key="2">
    <source>
        <dbReference type="SAM" id="Phobius"/>
    </source>
</evidence>
<feature type="transmembrane region" description="Helical" evidence="2">
    <location>
        <begin position="172"/>
        <end position="194"/>
    </location>
</feature>
<dbReference type="KEGG" id="ccp:CHC_T00004456001"/>
<dbReference type="RefSeq" id="XP_005715858.1">
    <property type="nucleotide sequence ID" value="XM_005715801.1"/>
</dbReference>
<evidence type="ECO:0000256" key="1">
    <source>
        <dbReference type="SAM" id="MobiDB-lite"/>
    </source>
</evidence>
<accession>R7QDA1</accession>
<keyword evidence="4" id="KW-1185">Reference proteome</keyword>
<protein>
    <submittedName>
        <fullName evidence="3">Uncharacterized protein</fullName>
    </submittedName>
</protein>
<gene>
    <name evidence="3" type="ORF">CHC_T00004456001</name>
</gene>
<keyword evidence="2" id="KW-0812">Transmembrane</keyword>
<feature type="region of interest" description="Disordered" evidence="1">
    <location>
        <begin position="108"/>
        <end position="139"/>
    </location>
</feature>
<dbReference type="Gramene" id="CDF36039">
    <property type="protein sequence ID" value="CDF36039"/>
    <property type="gene ID" value="CHC_T00004456001"/>
</dbReference>
<evidence type="ECO:0000313" key="3">
    <source>
        <dbReference type="EMBL" id="CDF36039.1"/>
    </source>
</evidence>
<dbReference type="AlphaFoldDB" id="R7QDA1"/>
<dbReference type="EMBL" id="HG001756">
    <property type="protein sequence ID" value="CDF36039.1"/>
    <property type="molecule type" value="Genomic_DNA"/>
</dbReference>
<feature type="transmembrane region" description="Helical" evidence="2">
    <location>
        <begin position="595"/>
        <end position="615"/>
    </location>
</feature>
<sequence>MTDEAISAVQLHILDAQRTHAGLNNSLDGLERALLLLYKLKTVRESKSMQGESTGPIDSLLNEKHAQLEDILSKNSEENALDEFDFSTWVSAIESDVRAQDPLMLSFDSGSEDEADRARSTRSNRRDASSNRFDGAVPSKGGSTLLEVLMSNGKLRTRAADPLRSAERDDRFFCLTTVAWACAVIGMIVTIGFLSKDFYVAQRNIAIQIERSAPSPLELPAVTICGDTPNLPPFSNFPTDEHPGLPLFGITTYIRTNRTQSSFRKEIHFPDTLPDAEKSPVEEVVLAEDGERVNQLRKGFDARREMKSLRDVANTGSFEDLSENKMQAFYCFRVGRKKRELLYPFDPRDGANLFNPSLQVTVFKSRLLGACRIRFLQRDMVLYRAFAAELYLFADRLQERGILDFNGHPKSVLNKTAYDLKIVNHPIDFYCNVYFFSGFFYPTLDNASISYRYNPEYPNLWEKTGRGPYYSAYTWNYSDPLLVGPDNRALEKDFYTLNSIRLFAEDPTEANNNSIVSPSTGMSILDMASSSIYSFKKMNVEGKNVYQMAQGLSQSSRLHFKVVDHYQVNMDFSTFETERILTLPTMSWPEFLTDVFEFVGLFTGICIFTLIVAPAHSLV</sequence>
<dbReference type="GeneID" id="17323582"/>
<dbReference type="OrthoDB" id="4363at2759"/>
<evidence type="ECO:0000313" key="4">
    <source>
        <dbReference type="Proteomes" id="UP000012073"/>
    </source>
</evidence>
<name>R7QDA1_CHOCR</name>
<dbReference type="Proteomes" id="UP000012073">
    <property type="component" value="Unassembled WGS sequence"/>
</dbReference>
<keyword evidence="2" id="KW-0472">Membrane</keyword>
<feature type="compositionally biased region" description="Basic and acidic residues" evidence="1">
    <location>
        <begin position="116"/>
        <end position="129"/>
    </location>
</feature>
<keyword evidence="2" id="KW-1133">Transmembrane helix</keyword>
<proteinExistence type="predicted"/>